<dbReference type="Proteomes" id="UP000244811">
    <property type="component" value="Chromosome 1"/>
</dbReference>
<reference evidence="1" key="1">
    <citation type="submission" date="2022-07" db="EMBL/GenBank/DDBJ databases">
        <title>Evaluation of T. orientalis genome assembly methods using nanopore sequencing and analysis of variation between genomes.</title>
        <authorList>
            <person name="Yam J."/>
            <person name="Micallef M.L."/>
            <person name="Liu M."/>
            <person name="Djordjevic S.P."/>
            <person name="Bogema D.R."/>
            <person name="Jenkins C."/>
        </authorList>
    </citation>
    <scope>NUCLEOTIDE SEQUENCE</scope>
    <source>
        <strain evidence="1">Goon Nure</strain>
    </source>
</reference>
<accession>A0A976SIL0</accession>
<dbReference type="EMBL" id="CP056069">
    <property type="protein sequence ID" value="UVC49518.1"/>
    <property type="molecule type" value="Genomic_DNA"/>
</dbReference>
<name>A0A976SIL0_THEOR</name>
<protein>
    <submittedName>
        <fullName evidence="1">Uncharacterized protein</fullName>
    </submittedName>
</protein>
<organism evidence="1 2">
    <name type="scientific">Theileria orientalis</name>
    <dbReference type="NCBI Taxonomy" id="68886"/>
    <lineage>
        <taxon>Eukaryota</taxon>
        <taxon>Sar</taxon>
        <taxon>Alveolata</taxon>
        <taxon>Apicomplexa</taxon>
        <taxon>Aconoidasida</taxon>
        <taxon>Piroplasmida</taxon>
        <taxon>Theileriidae</taxon>
        <taxon>Theileria</taxon>
    </lineage>
</organism>
<evidence type="ECO:0000313" key="2">
    <source>
        <dbReference type="Proteomes" id="UP000244811"/>
    </source>
</evidence>
<sequence>MRCFNRIPLFVFIYTYTFSKILFSHQADGDVKRLVRMNNFVVVGRGALNLEKCPDGSEFVYLQAFGVCKKNVNFLNEETKIWIAPEHVKPTSGGETESNLENSANPLVKAYHNYCKPSFTKSEKCALAINKSEAEADRFRTEFQLDCEGQGQSIFNGALFCIEKTGSPVQDGEVVSLIGFKGLDIEPRCPEDRKILTVTAFELSSPLVNKGLINSFYDEASKKCDGHEQCSLSVTDQGRFKKYRVYTYKCVEP</sequence>
<dbReference type="AlphaFoldDB" id="A0A976SIL0"/>
<gene>
    <name evidence="1" type="ORF">MACK_003356</name>
</gene>
<evidence type="ECO:0000313" key="1">
    <source>
        <dbReference type="EMBL" id="UVC49518.1"/>
    </source>
</evidence>
<proteinExistence type="predicted"/>